<sequence length="74" mass="7998">MQNMSREELLSLLDDIRDRVAAGDSFEGHIQYLIPDRPAEHPFDVAAMYRVGNLLGQGGCVLVGADQTPLDGAA</sequence>
<evidence type="ECO:0000313" key="2">
    <source>
        <dbReference type="Proteomes" id="UP001550378"/>
    </source>
</evidence>
<name>A0ABV2WC54_9ACTN</name>
<reference evidence="1 2" key="1">
    <citation type="submission" date="2024-06" db="EMBL/GenBank/DDBJ databases">
        <title>The Natural Products Discovery Center: Release of the First 8490 Sequenced Strains for Exploring Actinobacteria Biosynthetic Diversity.</title>
        <authorList>
            <person name="Kalkreuter E."/>
            <person name="Kautsar S.A."/>
            <person name="Yang D."/>
            <person name="Bader C.D."/>
            <person name="Teijaro C.N."/>
            <person name="Fluegel L."/>
            <person name="Davis C.M."/>
            <person name="Simpson J.R."/>
            <person name="Lauterbach L."/>
            <person name="Steele A.D."/>
            <person name="Gui C."/>
            <person name="Meng S."/>
            <person name="Li G."/>
            <person name="Viehrig K."/>
            <person name="Ye F."/>
            <person name="Su P."/>
            <person name="Kiefer A.F."/>
            <person name="Nichols A."/>
            <person name="Cepeda A.J."/>
            <person name="Yan W."/>
            <person name="Fan B."/>
            <person name="Jiang Y."/>
            <person name="Adhikari A."/>
            <person name="Zheng C.-J."/>
            <person name="Schuster L."/>
            <person name="Cowan T.M."/>
            <person name="Smanski M.J."/>
            <person name="Chevrette M.G."/>
            <person name="De Carvalho L.P.S."/>
            <person name="Shen B."/>
        </authorList>
    </citation>
    <scope>NUCLEOTIDE SEQUENCE [LARGE SCALE GENOMIC DNA]</scope>
    <source>
        <strain evidence="1 2">NPDC006337</strain>
    </source>
</reference>
<dbReference type="Proteomes" id="UP001550378">
    <property type="component" value="Unassembled WGS sequence"/>
</dbReference>
<comment type="caution">
    <text evidence="1">The sequence shown here is derived from an EMBL/GenBank/DDBJ whole genome shotgun (WGS) entry which is preliminary data.</text>
</comment>
<keyword evidence="2" id="KW-1185">Reference proteome</keyword>
<proteinExistence type="predicted"/>
<accession>A0ABV2WC54</accession>
<dbReference type="EMBL" id="JBEXZR010000029">
    <property type="protein sequence ID" value="MEU0710916.1"/>
    <property type="molecule type" value="Genomic_DNA"/>
</dbReference>
<dbReference type="RefSeq" id="WP_359655365.1">
    <property type="nucleotide sequence ID" value="NZ_JBEXZP010000082.1"/>
</dbReference>
<organism evidence="1 2">
    <name type="scientific">Streptomyces lavendulocolor</name>
    <dbReference type="NCBI Taxonomy" id="67316"/>
    <lineage>
        <taxon>Bacteria</taxon>
        <taxon>Bacillati</taxon>
        <taxon>Actinomycetota</taxon>
        <taxon>Actinomycetes</taxon>
        <taxon>Kitasatosporales</taxon>
        <taxon>Streptomycetaceae</taxon>
        <taxon>Streptomyces</taxon>
    </lineage>
</organism>
<protein>
    <submittedName>
        <fullName evidence="1">Uncharacterized protein</fullName>
    </submittedName>
</protein>
<gene>
    <name evidence="1" type="ORF">ABZ508_26495</name>
</gene>
<evidence type="ECO:0000313" key="1">
    <source>
        <dbReference type="EMBL" id="MEU0710916.1"/>
    </source>
</evidence>